<proteinExistence type="predicted"/>
<dbReference type="EMBL" id="BTSX01000001">
    <property type="protein sequence ID" value="GMS81264.1"/>
    <property type="molecule type" value="Genomic_DNA"/>
</dbReference>
<protein>
    <recommendedName>
        <fullName evidence="4">Secreted protein</fullName>
    </recommendedName>
</protein>
<name>A0AAV5SMA0_9BILA</name>
<reference evidence="2" key="1">
    <citation type="submission" date="2023-10" db="EMBL/GenBank/DDBJ databases">
        <title>Genome assembly of Pristionchus species.</title>
        <authorList>
            <person name="Yoshida K."/>
            <person name="Sommer R.J."/>
        </authorList>
    </citation>
    <scope>NUCLEOTIDE SEQUENCE</scope>
    <source>
        <strain evidence="2">RS0144</strain>
    </source>
</reference>
<evidence type="ECO:0008006" key="4">
    <source>
        <dbReference type="Google" id="ProtNLM"/>
    </source>
</evidence>
<keyword evidence="1" id="KW-0732">Signal</keyword>
<evidence type="ECO:0000313" key="2">
    <source>
        <dbReference type="EMBL" id="GMS81264.1"/>
    </source>
</evidence>
<feature type="signal peptide" evidence="1">
    <location>
        <begin position="1"/>
        <end position="19"/>
    </location>
</feature>
<comment type="caution">
    <text evidence="2">The sequence shown here is derived from an EMBL/GenBank/DDBJ whole genome shotgun (WGS) entry which is preliminary data.</text>
</comment>
<organism evidence="2 3">
    <name type="scientific">Pristionchus entomophagus</name>
    <dbReference type="NCBI Taxonomy" id="358040"/>
    <lineage>
        <taxon>Eukaryota</taxon>
        <taxon>Metazoa</taxon>
        <taxon>Ecdysozoa</taxon>
        <taxon>Nematoda</taxon>
        <taxon>Chromadorea</taxon>
        <taxon>Rhabditida</taxon>
        <taxon>Rhabditina</taxon>
        <taxon>Diplogasteromorpha</taxon>
        <taxon>Diplogasteroidea</taxon>
        <taxon>Neodiplogasteridae</taxon>
        <taxon>Pristionchus</taxon>
    </lineage>
</organism>
<feature type="non-terminal residue" evidence="2">
    <location>
        <position position="102"/>
    </location>
</feature>
<evidence type="ECO:0000313" key="3">
    <source>
        <dbReference type="Proteomes" id="UP001432027"/>
    </source>
</evidence>
<evidence type="ECO:0000256" key="1">
    <source>
        <dbReference type="SAM" id="SignalP"/>
    </source>
</evidence>
<feature type="non-terminal residue" evidence="2">
    <location>
        <position position="1"/>
    </location>
</feature>
<accession>A0AAV5SMA0</accession>
<sequence>QFLCLNILLLLPFALNTNCSVESWKISDISFEWASNHLEVSIVVVERLTASGELVHRELIVARLCHFCVRYIVSVHACHILGGCEFERGSARFPLLIRLIVI</sequence>
<dbReference type="AlphaFoldDB" id="A0AAV5SMA0"/>
<gene>
    <name evidence="2" type="ORF">PENTCL1PPCAC_3439</name>
</gene>
<dbReference type="Proteomes" id="UP001432027">
    <property type="component" value="Unassembled WGS sequence"/>
</dbReference>
<feature type="chain" id="PRO_5043944001" description="Secreted protein" evidence="1">
    <location>
        <begin position="20"/>
        <end position="102"/>
    </location>
</feature>
<keyword evidence="3" id="KW-1185">Reference proteome</keyword>